<proteinExistence type="inferred from homology"/>
<organism evidence="21 22">
    <name type="scientific">Vibrio qingdaonensis</name>
    <dbReference type="NCBI Taxonomy" id="2829491"/>
    <lineage>
        <taxon>Bacteria</taxon>
        <taxon>Pseudomonadati</taxon>
        <taxon>Pseudomonadota</taxon>
        <taxon>Gammaproteobacteria</taxon>
        <taxon>Vibrionales</taxon>
        <taxon>Vibrionaceae</taxon>
        <taxon>Vibrio</taxon>
    </lineage>
</organism>
<dbReference type="FunFam" id="1.10.150.20:FF:000002">
    <property type="entry name" value="DNA polymerase I"/>
    <property type="match status" value="1"/>
</dbReference>
<dbReference type="CDD" id="cd08637">
    <property type="entry name" value="DNA_pol_A_pol_I_C"/>
    <property type="match status" value="1"/>
</dbReference>
<comment type="catalytic activity">
    <reaction evidence="15 17">
        <text>DNA(n) + a 2'-deoxyribonucleoside 5'-triphosphate = DNA(n+1) + diphosphate</text>
        <dbReference type="Rhea" id="RHEA:22508"/>
        <dbReference type="Rhea" id="RHEA-COMP:17339"/>
        <dbReference type="Rhea" id="RHEA-COMP:17340"/>
        <dbReference type="ChEBI" id="CHEBI:33019"/>
        <dbReference type="ChEBI" id="CHEBI:61560"/>
        <dbReference type="ChEBI" id="CHEBI:173112"/>
        <dbReference type="EC" id="2.7.7.7"/>
    </reaction>
</comment>
<evidence type="ECO:0000259" key="18">
    <source>
        <dbReference type="SMART" id="SM00474"/>
    </source>
</evidence>
<evidence type="ECO:0000256" key="2">
    <source>
        <dbReference type="ARBA" id="ARBA00011541"/>
    </source>
</evidence>
<keyword evidence="5 17" id="KW-0808">Transferase</keyword>
<dbReference type="InterPro" id="IPR019760">
    <property type="entry name" value="DNA-dir_DNA_pol_A_CS"/>
</dbReference>
<evidence type="ECO:0000256" key="6">
    <source>
        <dbReference type="ARBA" id="ARBA00022695"/>
    </source>
</evidence>
<keyword evidence="14 17" id="KW-0234">DNA repair</keyword>
<dbReference type="GO" id="GO:0006302">
    <property type="term" value="P:double-strand break repair"/>
    <property type="evidence" value="ECO:0007669"/>
    <property type="project" value="TreeGrafter"/>
</dbReference>
<comment type="function">
    <text evidence="17">In addition to polymerase activity, this DNA polymerase exhibits 3'-5' and 5'-3' exonuclease activity.</text>
</comment>
<evidence type="ECO:0000313" key="21">
    <source>
        <dbReference type="EMBL" id="MCW8346666.1"/>
    </source>
</evidence>
<evidence type="ECO:0000256" key="4">
    <source>
        <dbReference type="ARBA" id="ARBA00020311"/>
    </source>
</evidence>
<dbReference type="PANTHER" id="PTHR10133:SF27">
    <property type="entry name" value="DNA POLYMERASE NU"/>
    <property type="match status" value="1"/>
</dbReference>
<dbReference type="GO" id="GO:0008408">
    <property type="term" value="F:3'-5' exonuclease activity"/>
    <property type="evidence" value="ECO:0007669"/>
    <property type="project" value="UniProtKB-UniRule"/>
</dbReference>
<dbReference type="PRINTS" id="PR00868">
    <property type="entry name" value="DNAPOLI"/>
</dbReference>
<comment type="subunit">
    <text evidence="2">Single-chain monomer with multiple functions.</text>
</comment>
<dbReference type="EC" id="2.7.7.7" evidence="3 16"/>
<dbReference type="RefSeq" id="WP_265675208.1">
    <property type="nucleotide sequence ID" value="NZ_JAKRRY010000013.1"/>
</dbReference>
<dbReference type="InterPro" id="IPR002562">
    <property type="entry name" value="3'-5'_exonuclease_dom"/>
</dbReference>
<dbReference type="CDD" id="cd06139">
    <property type="entry name" value="DNA_polA_I_Ecoli_like_exo"/>
    <property type="match status" value="1"/>
</dbReference>
<dbReference type="InterPro" id="IPR018320">
    <property type="entry name" value="DNA_polymerase_1"/>
</dbReference>
<keyword evidence="12 17" id="KW-0239">DNA-directed DNA polymerase</keyword>
<dbReference type="SUPFAM" id="SSF88723">
    <property type="entry name" value="PIN domain-like"/>
    <property type="match status" value="1"/>
</dbReference>
<dbReference type="SUPFAM" id="SSF56672">
    <property type="entry name" value="DNA/RNA polymerases"/>
    <property type="match status" value="1"/>
</dbReference>
<dbReference type="CDD" id="cd09898">
    <property type="entry name" value="H3TH_53EXO"/>
    <property type="match status" value="1"/>
</dbReference>
<comment type="caution">
    <text evidence="21">The sequence shown here is derived from an EMBL/GenBank/DDBJ whole genome shotgun (WGS) entry which is preliminary data.</text>
</comment>
<keyword evidence="13 17" id="KW-0238">DNA-binding</keyword>
<name>A0A9X3CNU1_9VIBR</name>
<gene>
    <name evidence="17 21" type="primary">polA</name>
    <name evidence="21" type="ORF">MD535_11720</name>
</gene>
<accession>A0A9X3CNU1</accession>
<dbReference type="InterPro" id="IPR043502">
    <property type="entry name" value="DNA/RNA_pol_sf"/>
</dbReference>
<dbReference type="Pfam" id="PF01367">
    <property type="entry name" value="5_3_exonuc"/>
    <property type="match status" value="1"/>
</dbReference>
<feature type="domain" description="DNA-directed DNA polymerase family A palm" evidence="20">
    <location>
        <begin position="688"/>
        <end position="895"/>
    </location>
</feature>
<dbReference type="InterPro" id="IPR036279">
    <property type="entry name" value="5-3_exonuclease_C_sf"/>
</dbReference>
<dbReference type="SMART" id="SM00475">
    <property type="entry name" value="53EXOc"/>
    <property type="match status" value="1"/>
</dbReference>
<protein>
    <recommendedName>
        <fullName evidence="4 16">DNA polymerase I</fullName>
        <ecNumber evidence="3 16">2.7.7.7</ecNumber>
    </recommendedName>
</protein>
<dbReference type="AlphaFoldDB" id="A0A9X3CNU1"/>
<evidence type="ECO:0000256" key="14">
    <source>
        <dbReference type="ARBA" id="ARBA00023204"/>
    </source>
</evidence>
<dbReference type="Pfam" id="PF00476">
    <property type="entry name" value="DNA_pol_A"/>
    <property type="match status" value="1"/>
</dbReference>
<sequence>MAHIPDNPLILIDGSSYLYRAFHAYPETMSNGEIPTNAVYGVVNMLRSMMRQFASDRIAVVFDAKGKTFRDDMYPEYKANRPPMPDDLRCQIEPLHNVIRAMGLPLICVPGVEADDVIGTLAHQASQVGMPVLISTGDKDMAQLVDENVTLINTMTNTVMDVEGVVEKFGIPPELIIDYLALMGDKVDNIPGVPGVGDKTATALLQGIGSIQSIYERLDDIAALGFRGSKTMAKKLVEHKDNATLSYELATIKLDVELDYKPDELLKQTPNTDELTTLFAQLTFKSWLNELLESGTGEVVADSRSASGSASSKKDSDSDMDVSAVTIDRSEYETILTEAQFATWLEKLKSSSVFALDTETDSLNYMVANLIGLSFATEEGVAAYLPVAHDYMGAPEQLDRDWVLAQLKPLLEDENLKKVGQNLKYDASVLARYDIELKGIQFDTMLASYVYNSVGGKHDMDSLALRFLQHSCISFEQIAGKGKSQLTFNQIELDEASPYAAEDADVTLRLHQRLNGEIEKNEDLKRIYQEIEVPLVPVLSRIERTGVLIDDMLLGAQSQELAVRLDELEQQAYDVAGQEFNLSSPKQLQAILFEKMALPVIKKTPSGAPSTNEEVLQELALDYPLPKLILEYRGLAKLKSTYTDKLPKMINPETGRVHTSYHQAVTATGRLSSTDPNLQNIPIRNEEGRRIRQAFVAPHGWKILAVDYSQIELRIMAHLSGDPALLEAFKLGKDIHAATAAEILGVDIEQVSTEQRRRAKAINFGLIYGMSAFGLSKQLGIPRREAQEYMDTYFERYPGVMQYMEDTRSAASENGYVETIYGRRLHLPEIKSRNAMRRKAAERAAINAPMQGTAADIIKKAMLLVDEWVENEGDGKVRILMQVHDELVFEVESSFLGEIESKIQELMESAANLAVPLVADSGHGDNWDQAH</sequence>
<keyword evidence="7 17" id="KW-0235">DNA replication</keyword>
<reference evidence="21" key="1">
    <citation type="submission" date="2022-02" db="EMBL/GenBank/DDBJ databases">
        <title>Vibrio sp. nov, a new bacterium isolated from seawater.</title>
        <authorList>
            <person name="Yuan Y."/>
        </authorList>
    </citation>
    <scope>NUCLEOTIDE SEQUENCE</scope>
    <source>
        <strain evidence="21">ZSDZ65</strain>
    </source>
</reference>
<dbReference type="InterPro" id="IPR012337">
    <property type="entry name" value="RNaseH-like_sf"/>
</dbReference>
<dbReference type="NCBIfam" id="TIGR00593">
    <property type="entry name" value="pola"/>
    <property type="match status" value="1"/>
</dbReference>
<dbReference type="InterPro" id="IPR001098">
    <property type="entry name" value="DNA-dir_DNA_pol_A_palm_dom"/>
</dbReference>
<dbReference type="InterPro" id="IPR036397">
    <property type="entry name" value="RNaseH_sf"/>
</dbReference>
<dbReference type="InterPro" id="IPR002421">
    <property type="entry name" value="5-3_exonuclease"/>
</dbReference>
<evidence type="ECO:0000256" key="1">
    <source>
        <dbReference type="ARBA" id="ARBA00007705"/>
    </source>
</evidence>
<dbReference type="InterPro" id="IPR008918">
    <property type="entry name" value="HhH2"/>
</dbReference>
<dbReference type="PANTHER" id="PTHR10133">
    <property type="entry name" value="DNA POLYMERASE I"/>
    <property type="match status" value="1"/>
</dbReference>
<dbReference type="FunFam" id="1.20.1060.10:FF:000001">
    <property type="entry name" value="DNA polymerase I"/>
    <property type="match status" value="1"/>
</dbReference>
<feature type="domain" description="3'-5' exonuclease" evidence="18">
    <location>
        <begin position="332"/>
        <end position="519"/>
    </location>
</feature>
<keyword evidence="6 17" id="KW-0548">Nucleotidyltransferase</keyword>
<evidence type="ECO:0000259" key="20">
    <source>
        <dbReference type="SMART" id="SM00482"/>
    </source>
</evidence>
<evidence type="ECO:0000259" key="19">
    <source>
        <dbReference type="SMART" id="SM00475"/>
    </source>
</evidence>
<dbReference type="Gene3D" id="3.40.50.1010">
    <property type="entry name" value="5'-nuclease"/>
    <property type="match status" value="1"/>
</dbReference>
<dbReference type="SMART" id="SM00482">
    <property type="entry name" value="POLAc"/>
    <property type="match status" value="1"/>
</dbReference>
<keyword evidence="9 17" id="KW-0227">DNA damage</keyword>
<comment type="similarity">
    <text evidence="1 17">Belongs to the DNA polymerase type-A family.</text>
</comment>
<keyword evidence="22" id="KW-1185">Reference proteome</keyword>
<evidence type="ECO:0000256" key="5">
    <source>
        <dbReference type="ARBA" id="ARBA00022679"/>
    </source>
</evidence>
<dbReference type="FunFam" id="3.40.50.1010:FF:000001">
    <property type="entry name" value="DNA polymerase I"/>
    <property type="match status" value="1"/>
</dbReference>
<dbReference type="GO" id="GO:0006261">
    <property type="term" value="P:DNA-templated DNA replication"/>
    <property type="evidence" value="ECO:0007669"/>
    <property type="project" value="UniProtKB-UniRule"/>
</dbReference>
<dbReference type="GO" id="GO:0003677">
    <property type="term" value="F:DNA binding"/>
    <property type="evidence" value="ECO:0007669"/>
    <property type="project" value="UniProtKB-UniRule"/>
</dbReference>
<dbReference type="PROSITE" id="PS00447">
    <property type="entry name" value="DNA_POLYMERASE_A"/>
    <property type="match status" value="1"/>
</dbReference>
<dbReference type="SUPFAM" id="SSF47807">
    <property type="entry name" value="5' to 3' exonuclease, C-terminal subdomain"/>
    <property type="match status" value="1"/>
</dbReference>
<dbReference type="NCBIfam" id="NF004397">
    <property type="entry name" value="PRK05755.1"/>
    <property type="match status" value="1"/>
</dbReference>
<dbReference type="EMBL" id="JAKRRY010000013">
    <property type="protein sequence ID" value="MCW8346666.1"/>
    <property type="molecule type" value="Genomic_DNA"/>
</dbReference>
<evidence type="ECO:0000256" key="10">
    <source>
        <dbReference type="ARBA" id="ARBA00022801"/>
    </source>
</evidence>
<dbReference type="Gene3D" id="1.10.150.20">
    <property type="entry name" value="5' to 3' exonuclease, C-terminal subdomain"/>
    <property type="match status" value="2"/>
</dbReference>
<dbReference type="SMART" id="SM00279">
    <property type="entry name" value="HhH2"/>
    <property type="match status" value="1"/>
</dbReference>
<dbReference type="InterPro" id="IPR020045">
    <property type="entry name" value="DNA_polI_H3TH"/>
</dbReference>
<dbReference type="FunFam" id="1.10.150.20:FF:000003">
    <property type="entry name" value="DNA polymerase I"/>
    <property type="match status" value="1"/>
</dbReference>
<evidence type="ECO:0000313" key="22">
    <source>
        <dbReference type="Proteomes" id="UP001155587"/>
    </source>
</evidence>
<evidence type="ECO:0000256" key="15">
    <source>
        <dbReference type="ARBA" id="ARBA00049244"/>
    </source>
</evidence>
<dbReference type="SMART" id="SM00474">
    <property type="entry name" value="35EXOc"/>
    <property type="match status" value="1"/>
</dbReference>
<dbReference type="CDD" id="cd09859">
    <property type="entry name" value="PIN_53EXO"/>
    <property type="match status" value="1"/>
</dbReference>
<evidence type="ECO:0000256" key="3">
    <source>
        <dbReference type="ARBA" id="ARBA00012417"/>
    </source>
</evidence>
<evidence type="ECO:0000256" key="8">
    <source>
        <dbReference type="ARBA" id="ARBA00022722"/>
    </source>
</evidence>
<dbReference type="Gene3D" id="1.20.1060.10">
    <property type="entry name" value="Taq DNA Polymerase, Chain T, domain 4"/>
    <property type="match status" value="1"/>
</dbReference>
<keyword evidence="10 17" id="KW-0378">Hydrolase</keyword>
<keyword evidence="8" id="KW-0540">Nuclease</keyword>
<dbReference type="GO" id="GO:0008409">
    <property type="term" value="F:5'-3' exonuclease activity"/>
    <property type="evidence" value="ECO:0007669"/>
    <property type="project" value="UniProtKB-UniRule"/>
</dbReference>
<dbReference type="Gene3D" id="3.30.420.10">
    <property type="entry name" value="Ribonuclease H-like superfamily/Ribonuclease H"/>
    <property type="match status" value="1"/>
</dbReference>
<dbReference type="InterPro" id="IPR029060">
    <property type="entry name" value="PIN-like_dom_sf"/>
</dbReference>
<dbReference type="Proteomes" id="UP001155587">
    <property type="component" value="Unassembled WGS sequence"/>
</dbReference>
<dbReference type="Gene3D" id="3.30.70.370">
    <property type="match status" value="1"/>
</dbReference>
<dbReference type="Pfam" id="PF02739">
    <property type="entry name" value="5_3_exonuc_N"/>
    <property type="match status" value="1"/>
</dbReference>
<evidence type="ECO:0000256" key="16">
    <source>
        <dbReference type="NCBIfam" id="TIGR00593"/>
    </source>
</evidence>
<dbReference type="InterPro" id="IPR020046">
    <property type="entry name" value="5-3_exonucl_a-hlix_arch_N"/>
</dbReference>
<evidence type="ECO:0000256" key="12">
    <source>
        <dbReference type="ARBA" id="ARBA00022932"/>
    </source>
</evidence>
<evidence type="ECO:0000256" key="13">
    <source>
        <dbReference type="ARBA" id="ARBA00023125"/>
    </source>
</evidence>
<dbReference type="Pfam" id="PF01612">
    <property type="entry name" value="DNA_pol_A_exo1"/>
    <property type="match status" value="1"/>
</dbReference>
<evidence type="ECO:0000256" key="7">
    <source>
        <dbReference type="ARBA" id="ARBA00022705"/>
    </source>
</evidence>
<dbReference type="FunFam" id="3.30.420.10:FF:000026">
    <property type="entry name" value="DNA polymerase I"/>
    <property type="match status" value="1"/>
</dbReference>
<evidence type="ECO:0000256" key="9">
    <source>
        <dbReference type="ARBA" id="ARBA00022763"/>
    </source>
</evidence>
<feature type="domain" description="5'-3' exonuclease" evidence="19">
    <location>
        <begin position="7"/>
        <end position="268"/>
    </location>
</feature>
<evidence type="ECO:0000256" key="17">
    <source>
        <dbReference type="RuleBase" id="RU004460"/>
    </source>
</evidence>
<keyword evidence="11 17" id="KW-0269">Exonuclease</keyword>
<evidence type="ECO:0000256" key="11">
    <source>
        <dbReference type="ARBA" id="ARBA00022839"/>
    </source>
</evidence>
<dbReference type="SUPFAM" id="SSF53098">
    <property type="entry name" value="Ribonuclease H-like"/>
    <property type="match status" value="1"/>
</dbReference>
<dbReference type="InterPro" id="IPR002298">
    <property type="entry name" value="DNA_polymerase_A"/>
</dbReference>
<dbReference type="GO" id="GO:0003887">
    <property type="term" value="F:DNA-directed DNA polymerase activity"/>
    <property type="evidence" value="ECO:0007669"/>
    <property type="project" value="UniProtKB-UniRule"/>
</dbReference>